<feature type="compositionally biased region" description="Basic and acidic residues" evidence="6">
    <location>
        <begin position="285"/>
        <end position="302"/>
    </location>
</feature>
<dbReference type="InterPro" id="IPR000719">
    <property type="entry name" value="Prot_kinase_dom"/>
</dbReference>
<keyword evidence="7" id="KW-1133">Transmembrane helix</keyword>
<dbReference type="PROSITE" id="PS00108">
    <property type="entry name" value="PROTEIN_KINASE_ST"/>
    <property type="match status" value="1"/>
</dbReference>
<dbReference type="EMBL" id="BOOU01000087">
    <property type="protein sequence ID" value="GII81071.1"/>
    <property type="molecule type" value="Genomic_DNA"/>
</dbReference>
<feature type="domain" description="Protein kinase" evidence="8">
    <location>
        <begin position="10"/>
        <end position="261"/>
    </location>
</feature>
<dbReference type="PANTHER" id="PTHR43289:SF34">
    <property type="entry name" value="SERINE_THREONINE-PROTEIN KINASE YBDM-RELATED"/>
    <property type="match status" value="1"/>
</dbReference>
<keyword evidence="7" id="KW-0812">Transmembrane</keyword>
<feature type="transmembrane region" description="Helical" evidence="7">
    <location>
        <begin position="576"/>
        <end position="594"/>
    </location>
</feature>
<evidence type="ECO:0000256" key="5">
    <source>
        <dbReference type="PROSITE-ProRule" id="PRU10141"/>
    </source>
</evidence>
<dbReference type="Pfam" id="PF00069">
    <property type="entry name" value="Pkinase"/>
    <property type="match status" value="1"/>
</dbReference>
<dbReference type="AlphaFoldDB" id="A0A919V1G4"/>
<evidence type="ECO:0000256" key="4">
    <source>
        <dbReference type="ARBA" id="ARBA00022840"/>
    </source>
</evidence>
<accession>A0A919V1G4</accession>
<evidence type="ECO:0000256" key="3">
    <source>
        <dbReference type="ARBA" id="ARBA00022777"/>
    </source>
</evidence>
<evidence type="ECO:0000313" key="10">
    <source>
        <dbReference type="Proteomes" id="UP000655287"/>
    </source>
</evidence>
<feature type="transmembrane region" description="Helical" evidence="7">
    <location>
        <begin position="489"/>
        <end position="510"/>
    </location>
</feature>
<name>A0A919V1G4_9ACTN</name>
<keyword evidence="1" id="KW-0808">Transferase</keyword>
<comment type="caution">
    <text evidence="9">The sequence shown here is derived from an EMBL/GenBank/DDBJ whole genome shotgun (WGS) entry which is preliminary data.</text>
</comment>
<dbReference type="PROSITE" id="PS50011">
    <property type="entry name" value="PROTEIN_KINASE_DOM"/>
    <property type="match status" value="1"/>
</dbReference>
<reference evidence="9" key="1">
    <citation type="submission" date="2021-01" db="EMBL/GenBank/DDBJ databases">
        <title>Whole genome shotgun sequence of Sphaerisporangium rufum NBRC 109079.</title>
        <authorList>
            <person name="Komaki H."/>
            <person name="Tamura T."/>
        </authorList>
    </citation>
    <scope>NUCLEOTIDE SEQUENCE</scope>
    <source>
        <strain evidence="9">NBRC 109079</strain>
    </source>
</reference>
<feature type="transmembrane region" description="Helical" evidence="7">
    <location>
        <begin position="615"/>
        <end position="637"/>
    </location>
</feature>
<organism evidence="9 10">
    <name type="scientific">Sphaerisporangium rufum</name>
    <dbReference type="NCBI Taxonomy" id="1381558"/>
    <lineage>
        <taxon>Bacteria</taxon>
        <taxon>Bacillati</taxon>
        <taxon>Actinomycetota</taxon>
        <taxon>Actinomycetes</taxon>
        <taxon>Streptosporangiales</taxon>
        <taxon>Streptosporangiaceae</taxon>
        <taxon>Sphaerisporangium</taxon>
    </lineage>
</organism>
<evidence type="ECO:0000256" key="2">
    <source>
        <dbReference type="ARBA" id="ARBA00022741"/>
    </source>
</evidence>
<feature type="compositionally biased region" description="Basic and acidic residues" evidence="6">
    <location>
        <begin position="339"/>
        <end position="413"/>
    </location>
</feature>
<evidence type="ECO:0000259" key="8">
    <source>
        <dbReference type="PROSITE" id="PS50011"/>
    </source>
</evidence>
<keyword evidence="10" id="KW-1185">Reference proteome</keyword>
<evidence type="ECO:0000256" key="1">
    <source>
        <dbReference type="ARBA" id="ARBA00022679"/>
    </source>
</evidence>
<evidence type="ECO:0000313" key="9">
    <source>
        <dbReference type="EMBL" id="GII81071.1"/>
    </source>
</evidence>
<feature type="region of interest" description="Disordered" evidence="6">
    <location>
        <begin position="264"/>
        <end position="465"/>
    </location>
</feature>
<dbReference type="SUPFAM" id="SSF56112">
    <property type="entry name" value="Protein kinase-like (PK-like)"/>
    <property type="match status" value="1"/>
</dbReference>
<proteinExistence type="predicted"/>
<dbReference type="Gene3D" id="1.10.510.10">
    <property type="entry name" value="Transferase(Phosphotransferase) domain 1"/>
    <property type="match status" value="1"/>
</dbReference>
<keyword evidence="7" id="KW-0472">Membrane</keyword>
<dbReference type="Proteomes" id="UP000655287">
    <property type="component" value="Unassembled WGS sequence"/>
</dbReference>
<feature type="binding site" evidence="5">
    <location>
        <position position="38"/>
    </location>
    <ligand>
        <name>ATP</name>
        <dbReference type="ChEBI" id="CHEBI:30616"/>
    </ligand>
</feature>
<gene>
    <name evidence="9" type="ORF">Sru01_60530</name>
</gene>
<dbReference type="InterPro" id="IPR008271">
    <property type="entry name" value="Ser/Thr_kinase_AS"/>
</dbReference>
<protein>
    <recommendedName>
        <fullName evidence="8">Protein kinase domain-containing protein</fullName>
    </recommendedName>
</protein>
<keyword evidence="2 5" id="KW-0547">Nucleotide-binding</keyword>
<dbReference type="PANTHER" id="PTHR43289">
    <property type="entry name" value="MITOGEN-ACTIVATED PROTEIN KINASE KINASE KINASE 20-RELATED"/>
    <property type="match status" value="1"/>
</dbReference>
<sequence>MGGLGRVGPYTMVERLGRGGMGDVYLAVGRRGVQVAVKMLRDPIGDDPDARLRLDREVRALRRVESPYVARVLDADLSGDRPYLVMEHIEGETLLDAVRRSGPLSGAALIDLARGLATAIAIIHAAGVVHRDVKPANVVLGPDGPVLIDFGIAQVADATRVTMTGTFLGTPGYSAPEVFAEEPVGTPADVHSWAATVAFAATGRPTFGRGSVEAQMYAVLNGRADLAGVPGSLLPLVRAALNREPDRRPTAVLLSDRLSRLARAAGCPPPPDGWERAVEAAAKAPGDDRPAEPVKARGRDDAGEAGPSRRKAAEPDGEPAGPSRRARAEADGEAAAARRRSEADGERGPAARRKTEPAEPERVPGGRRRADPDAERATGGRRKPDTDPERVAGGRRKADTDPERVAGGRRKADIEEDATPAPRRRVATRAAAAGERSRTRAEGALPRRAAAGRTARSGADGKDATAAPPGGAVLIVLAMVAVPCVVASVIWPVATLAITSAFCVLARAWWSGHWLVRNRRSSRVRGALRVVSFPVALAGSAVSAVVWPGIPAGAIAASAFWLAAGGHMDAGWWTQPGPMTVAGVVFGVVCGGIVGREIERVGARVPDLRREGLRALSVLGGFVALCAAAVRVFGWVLPHAL</sequence>
<keyword evidence="4 5" id="KW-0067">ATP-binding</keyword>
<dbReference type="Gene3D" id="3.30.200.20">
    <property type="entry name" value="Phosphorylase Kinase, domain 1"/>
    <property type="match status" value="1"/>
</dbReference>
<feature type="transmembrane region" description="Helical" evidence="7">
    <location>
        <begin position="531"/>
        <end position="564"/>
    </location>
</feature>
<dbReference type="InterPro" id="IPR011009">
    <property type="entry name" value="Kinase-like_dom_sf"/>
</dbReference>
<dbReference type="GO" id="GO:0005524">
    <property type="term" value="F:ATP binding"/>
    <property type="evidence" value="ECO:0007669"/>
    <property type="project" value="UniProtKB-UniRule"/>
</dbReference>
<dbReference type="InterPro" id="IPR017441">
    <property type="entry name" value="Protein_kinase_ATP_BS"/>
</dbReference>
<feature type="compositionally biased region" description="Low complexity" evidence="6">
    <location>
        <begin position="442"/>
        <end position="458"/>
    </location>
</feature>
<dbReference type="PROSITE" id="PS00107">
    <property type="entry name" value="PROTEIN_KINASE_ATP"/>
    <property type="match status" value="1"/>
</dbReference>
<evidence type="ECO:0000256" key="6">
    <source>
        <dbReference type="SAM" id="MobiDB-lite"/>
    </source>
</evidence>
<evidence type="ECO:0000256" key="7">
    <source>
        <dbReference type="SAM" id="Phobius"/>
    </source>
</evidence>
<dbReference type="GO" id="GO:0004674">
    <property type="term" value="F:protein serine/threonine kinase activity"/>
    <property type="evidence" value="ECO:0007669"/>
    <property type="project" value="TreeGrafter"/>
</dbReference>
<dbReference type="SMART" id="SM00220">
    <property type="entry name" value="S_TKc"/>
    <property type="match status" value="1"/>
</dbReference>
<keyword evidence="3" id="KW-0418">Kinase</keyword>
<dbReference type="CDD" id="cd14014">
    <property type="entry name" value="STKc_PknB_like"/>
    <property type="match status" value="1"/>
</dbReference>